<dbReference type="Proteomes" id="UP001374535">
    <property type="component" value="Chromosome 2"/>
</dbReference>
<dbReference type="PANTHER" id="PTHR45187:SF2">
    <property type="entry name" value="RHODANESE-LIKE DOMAIN-CONTAINING PROTEIN 11, CHLOROPLASTIC"/>
    <property type="match status" value="1"/>
</dbReference>
<dbReference type="AlphaFoldDB" id="A0AAQ3SAA2"/>
<gene>
    <name evidence="1" type="ORF">V8G54_008893</name>
</gene>
<evidence type="ECO:0000313" key="2">
    <source>
        <dbReference type="Proteomes" id="UP001374535"/>
    </source>
</evidence>
<dbReference type="InterPro" id="IPR044664">
    <property type="entry name" value="STR11-like"/>
</dbReference>
<sequence length="121" mass="13720">MKCKDVVERNQGSDCPTSCASDGVKNIDGRASLGTGWLGGWLTCEWRRERSLPRGEHESKRIDMFKKRESWTDQQRAAAAKEGWGYRLVFSARLIGVFLAADVLYIGAQQIGRYLQDIRTH</sequence>
<organism evidence="1 2">
    <name type="scientific">Vigna mungo</name>
    <name type="common">Black gram</name>
    <name type="synonym">Phaseolus mungo</name>
    <dbReference type="NCBI Taxonomy" id="3915"/>
    <lineage>
        <taxon>Eukaryota</taxon>
        <taxon>Viridiplantae</taxon>
        <taxon>Streptophyta</taxon>
        <taxon>Embryophyta</taxon>
        <taxon>Tracheophyta</taxon>
        <taxon>Spermatophyta</taxon>
        <taxon>Magnoliopsida</taxon>
        <taxon>eudicotyledons</taxon>
        <taxon>Gunneridae</taxon>
        <taxon>Pentapetalae</taxon>
        <taxon>rosids</taxon>
        <taxon>fabids</taxon>
        <taxon>Fabales</taxon>
        <taxon>Fabaceae</taxon>
        <taxon>Papilionoideae</taxon>
        <taxon>50 kb inversion clade</taxon>
        <taxon>NPAAA clade</taxon>
        <taxon>indigoferoid/millettioid clade</taxon>
        <taxon>Phaseoleae</taxon>
        <taxon>Vigna</taxon>
    </lineage>
</organism>
<keyword evidence="2" id="KW-1185">Reference proteome</keyword>
<name>A0AAQ3SAA2_VIGMU</name>
<proteinExistence type="predicted"/>
<accession>A0AAQ3SAA2</accession>
<dbReference type="EMBL" id="CP144699">
    <property type="protein sequence ID" value="WVZ21571.1"/>
    <property type="molecule type" value="Genomic_DNA"/>
</dbReference>
<protein>
    <submittedName>
        <fullName evidence="1">Uncharacterized protein</fullName>
    </submittedName>
</protein>
<dbReference type="PANTHER" id="PTHR45187">
    <property type="entry name" value="RHODANESE-LIKE DOMAIN-CONTAINING PROTEIN 11, CHLOROPLASTIC"/>
    <property type="match status" value="1"/>
</dbReference>
<evidence type="ECO:0000313" key="1">
    <source>
        <dbReference type="EMBL" id="WVZ21571.1"/>
    </source>
</evidence>
<reference evidence="1 2" key="1">
    <citation type="journal article" date="2023" name="Life. Sci Alliance">
        <title>Evolutionary insights into 3D genome organization and epigenetic landscape of Vigna mungo.</title>
        <authorList>
            <person name="Junaid A."/>
            <person name="Singh B."/>
            <person name="Bhatia S."/>
        </authorList>
    </citation>
    <scope>NUCLEOTIDE SEQUENCE [LARGE SCALE GENOMIC DNA]</scope>
    <source>
        <strain evidence="1">Urdbean</strain>
    </source>
</reference>